<dbReference type="EMBL" id="JQZV01000008">
    <property type="protein sequence ID" value="KGN92725.1"/>
    <property type="molecule type" value="Genomic_DNA"/>
</dbReference>
<evidence type="ECO:0000313" key="1">
    <source>
        <dbReference type="EMBL" id="KGN92725.1"/>
    </source>
</evidence>
<gene>
    <name evidence="1" type="ORF">HQ43_04360</name>
</gene>
<dbReference type="RefSeq" id="WP_036790082.1">
    <property type="nucleotide sequence ID" value="NZ_JQZV01000008.1"/>
</dbReference>
<reference evidence="1 2" key="1">
    <citation type="submission" date="2014-08" db="EMBL/GenBank/DDBJ databases">
        <title>Porphyromonas canoris strain:OH2762 Genome sequencing.</title>
        <authorList>
            <person name="Wallis C."/>
            <person name="Deusch O."/>
            <person name="O'Flynn C."/>
            <person name="Davis I."/>
            <person name="Jospin G."/>
            <person name="Darling A.E."/>
            <person name="Coil D.A."/>
            <person name="Alexiev A."/>
            <person name="Horsfall A."/>
            <person name="Kirkwood N."/>
            <person name="Harris S."/>
            <person name="Eisen J.A."/>
        </authorList>
    </citation>
    <scope>NUCLEOTIDE SEQUENCE [LARGE SCALE GENOMIC DNA]</scope>
    <source>
        <strain evidence="2">COT-108 OH2762</strain>
    </source>
</reference>
<accession>A0ABR4XNE5</accession>
<sequence length="76" mass="8573">MFLLYDLGIEKNSSQPIYGKVSDIDYSKYKLFGLHSSEIAYLGWINPPVNLPEYELTVKIIFEDGDLRTASTSVAP</sequence>
<keyword evidence="2" id="KW-1185">Reference proteome</keyword>
<name>A0ABR4XNE5_9PORP</name>
<dbReference type="Proteomes" id="UP000030101">
    <property type="component" value="Unassembled WGS sequence"/>
</dbReference>
<comment type="caution">
    <text evidence="1">The sequence shown here is derived from an EMBL/GenBank/DDBJ whole genome shotgun (WGS) entry which is preliminary data.</text>
</comment>
<evidence type="ECO:0000313" key="2">
    <source>
        <dbReference type="Proteomes" id="UP000030101"/>
    </source>
</evidence>
<proteinExistence type="predicted"/>
<protein>
    <submittedName>
        <fullName evidence="1">Uncharacterized protein</fullName>
    </submittedName>
</protein>
<organism evidence="1 2">
    <name type="scientific">Porphyromonas canoris</name>
    <dbReference type="NCBI Taxonomy" id="36875"/>
    <lineage>
        <taxon>Bacteria</taxon>
        <taxon>Pseudomonadati</taxon>
        <taxon>Bacteroidota</taxon>
        <taxon>Bacteroidia</taxon>
        <taxon>Bacteroidales</taxon>
        <taxon>Porphyromonadaceae</taxon>
        <taxon>Porphyromonas</taxon>
    </lineage>
</organism>